<reference evidence="1 2" key="1">
    <citation type="journal article" date="2020" name="G3 (Bethesda)">
        <title>Draft Genome of the Common Snapping Turtle, Chelydra serpentina, a Model for Phenotypic Plasticity in Reptiles.</title>
        <authorList>
            <person name="Das D."/>
            <person name="Singh S.K."/>
            <person name="Bierstedt J."/>
            <person name="Erickson A."/>
            <person name="Galli G.L.J."/>
            <person name="Crossley D.A. 2nd"/>
            <person name="Rhen T."/>
        </authorList>
    </citation>
    <scope>NUCLEOTIDE SEQUENCE [LARGE SCALE GENOMIC DNA]</scope>
    <source>
        <strain evidence="1">KW</strain>
    </source>
</reference>
<dbReference type="AlphaFoldDB" id="A0A8T1RZH7"/>
<evidence type="ECO:0000313" key="1">
    <source>
        <dbReference type="EMBL" id="KAG6922179.1"/>
    </source>
</evidence>
<dbReference type="Proteomes" id="UP000765507">
    <property type="component" value="Unassembled WGS sequence"/>
</dbReference>
<comment type="caution">
    <text evidence="1">The sequence shown here is derived from an EMBL/GenBank/DDBJ whole genome shotgun (WGS) entry which is preliminary data.</text>
</comment>
<sequence>MEGSGWCVDRLAGTHSLGCCGEMPVDSIYHHLRH</sequence>
<organism evidence="1 2">
    <name type="scientific">Chelydra serpentina</name>
    <name type="common">Snapping turtle</name>
    <name type="synonym">Testudo serpentina</name>
    <dbReference type="NCBI Taxonomy" id="8475"/>
    <lineage>
        <taxon>Eukaryota</taxon>
        <taxon>Metazoa</taxon>
        <taxon>Chordata</taxon>
        <taxon>Craniata</taxon>
        <taxon>Vertebrata</taxon>
        <taxon>Euteleostomi</taxon>
        <taxon>Archelosauria</taxon>
        <taxon>Testudinata</taxon>
        <taxon>Testudines</taxon>
        <taxon>Cryptodira</taxon>
        <taxon>Durocryptodira</taxon>
        <taxon>Americhelydia</taxon>
        <taxon>Chelydroidea</taxon>
        <taxon>Chelydridae</taxon>
        <taxon>Chelydra</taxon>
    </lineage>
</organism>
<proteinExistence type="predicted"/>
<gene>
    <name evidence="1" type="ORF">G0U57_003501</name>
</gene>
<name>A0A8T1RZH7_CHESE</name>
<keyword evidence="2" id="KW-1185">Reference proteome</keyword>
<accession>A0A8T1RZH7</accession>
<evidence type="ECO:0000313" key="2">
    <source>
        <dbReference type="Proteomes" id="UP000765507"/>
    </source>
</evidence>
<protein>
    <submittedName>
        <fullName evidence="1">Uncharacterized protein</fullName>
    </submittedName>
</protein>
<dbReference type="EMBL" id="JAHGAV010001449">
    <property type="protein sequence ID" value="KAG6922179.1"/>
    <property type="molecule type" value="Genomic_DNA"/>
</dbReference>